<accession>A0ABS1VC64</accession>
<dbReference type="InterPro" id="IPR028978">
    <property type="entry name" value="Chorismate_lyase_/UTRA_dom_sf"/>
</dbReference>
<evidence type="ECO:0000313" key="3">
    <source>
        <dbReference type="Proteomes" id="UP000606490"/>
    </source>
</evidence>
<proteinExistence type="predicted"/>
<feature type="domain" description="UbiC transcription regulator-associated" evidence="1">
    <location>
        <begin position="3"/>
        <end position="42"/>
    </location>
</feature>
<dbReference type="Proteomes" id="UP000606490">
    <property type="component" value="Unassembled WGS sequence"/>
</dbReference>
<evidence type="ECO:0000259" key="1">
    <source>
        <dbReference type="Pfam" id="PF07702"/>
    </source>
</evidence>
<dbReference type="RefSeq" id="WP_202829012.1">
    <property type="nucleotide sequence ID" value="NZ_JAEUXJ010000031.1"/>
</dbReference>
<evidence type="ECO:0000313" key="2">
    <source>
        <dbReference type="EMBL" id="MBL6459265.1"/>
    </source>
</evidence>
<gene>
    <name evidence="2" type="ORF">JMJ55_28490</name>
</gene>
<dbReference type="EMBL" id="JAEUXJ010000031">
    <property type="protein sequence ID" value="MBL6459265.1"/>
    <property type="molecule type" value="Genomic_DNA"/>
</dbReference>
<comment type="caution">
    <text evidence="2">The sequence shown here is derived from an EMBL/GenBank/DDBJ whole genome shotgun (WGS) entry which is preliminary data.</text>
</comment>
<keyword evidence="3" id="KW-1185">Reference proteome</keyword>
<reference evidence="2 3" key="1">
    <citation type="submission" date="2021-01" db="EMBL/GenBank/DDBJ databases">
        <title>Belnapia mucosa sp. nov. and Belnapia arida sp. nov., isolated from the Tabernas Desert (Almeria, Spain).</title>
        <authorList>
            <person name="Molina-Menor E."/>
            <person name="Vidal-Verdu A."/>
            <person name="Calonge A."/>
            <person name="Satari L."/>
            <person name="Pereto Magraner J."/>
            <person name="Porcar Miralles M."/>
        </authorList>
    </citation>
    <scope>NUCLEOTIDE SEQUENCE [LARGE SCALE GENOMIC DNA]</scope>
    <source>
        <strain evidence="2 3">T6</strain>
    </source>
</reference>
<dbReference type="Pfam" id="PF07702">
    <property type="entry name" value="UTRA"/>
    <property type="match status" value="1"/>
</dbReference>
<dbReference type="Gene3D" id="3.40.1410.10">
    <property type="entry name" value="Chorismate lyase-like"/>
    <property type="match status" value="1"/>
</dbReference>
<name>A0ABS1VC64_9PROT</name>
<dbReference type="SUPFAM" id="SSF64288">
    <property type="entry name" value="Chorismate lyase-like"/>
    <property type="match status" value="1"/>
</dbReference>
<sequence>MSRVAQLLQQSPHKPVLVTEAVNFDQDDKPVEVSSGCYASGRVALMAIS</sequence>
<organism evidence="2 3">
    <name type="scientific">Belnapia mucosa</name>
    <dbReference type="NCBI Taxonomy" id="2804532"/>
    <lineage>
        <taxon>Bacteria</taxon>
        <taxon>Pseudomonadati</taxon>
        <taxon>Pseudomonadota</taxon>
        <taxon>Alphaproteobacteria</taxon>
        <taxon>Acetobacterales</taxon>
        <taxon>Roseomonadaceae</taxon>
        <taxon>Belnapia</taxon>
    </lineage>
</organism>
<dbReference type="InterPro" id="IPR011663">
    <property type="entry name" value="UTRA"/>
</dbReference>
<protein>
    <submittedName>
        <fullName evidence="2">UTRA domain-containing protein</fullName>
    </submittedName>
</protein>